<protein>
    <recommendedName>
        <fullName evidence="5">Adhesin domain-containing protein</fullName>
    </recommendedName>
</protein>
<keyword evidence="2" id="KW-0812">Transmembrane</keyword>
<accession>A0ABS4X1R1</accession>
<name>A0ABS4X1R1_9MICO</name>
<evidence type="ECO:0000256" key="2">
    <source>
        <dbReference type="SAM" id="Phobius"/>
    </source>
</evidence>
<reference evidence="3 4" key="1">
    <citation type="submission" date="2021-03" db="EMBL/GenBank/DDBJ databases">
        <title>Sequencing the genomes of 1000 actinobacteria strains.</title>
        <authorList>
            <person name="Klenk H.-P."/>
        </authorList>
    </citation>
    <scope>NUCLEOTIDE SEQUENCE [LARGE SCALE GENOMIC DNA]</scope>
    <source>
        <strain evidence="3 4">DSM 14566</strain>
    </source>
</reference>
<evidence type="ECO:0000256" key="1">
    <source>
        <dbReference type="SAM" id="MobiDB-lite"/>
    </source>
</evidence>
<dbReference type="EMBL" id="JAGIOD010000001">
    <property type="protein sequence ID" value="MBP2382393.1"/>
    <property type="molecule type" value="Genomic_DNA"/>
</dbReference>
<evidence type="ECO:0008006" key="5">
    <source>
        <dbReference type="Google" id="ProtNLM"/>
    </source>
</evidence>
<keyword evidence="4" id="KW-1185">Reference proteome</keyword>
<feature type="region of interest" description="Disordered" evidence="1">
    <location>
        <begin position="1"/>
        <end position="26"/>
    </location>
</feature>
<dbReference type="RefSeq" id="WP_209902216.1">
    <property type="nucleotide sequence ID" value="NZ_BAAAJW010000003.1"/>
</dbReference>
<dbReference type="Proteomes" id="UP001519290">
    <property type="component" value="Unassembled WGS sequence"/>
</dbReference>
<feature type="transmembrane region" description="Helical" evidence="2">
    <location>
        <begin position="33"/>
        <end position="59"/>
    </location>
</feature>
<keyword evidence="2" id="KW-1133">Transmembrane helix</keyword>
<keyword evidence="2" id="KW-0472">Membrane</keyword>
<proteinExistence type="predicted"/>
<organism evidence="3 4">
    <name type="scientific">Brachybacterium sacelli</name>
    <dbReference type="NCBI Taxonomy" id="173364"/>
    <lineage>
        <taxon>Bacteria</taxon>
        <taxon>Bacillati</taxon>
        <taxon>Actinomycetota</taxon>
        <taxon>Actinomycetes</taxon>
        <taxon>Micrococcales</taxon>
        <taxon>Dermabacteraceae</taxon>
        <taxon>Brachybacterium</taxon>
    </lineage>
</organism>
<gene>
    <name evidence="3" type="ORF">JOF43_002350</name>
</gene>
<evidence type="ECO:0000313" key="3">
    <source>
        <dbReference type="EMBL" id="MBP2382393.1"/>
    </source>
</evidence>
<sequence length="304" mass="31660">MTTTQTASRRGTVAEPGRRLSPSPRGDRTWRTVLTLLGAAVLVLMLLALSAVSVSGWWLGRGFDDVPASTELGTPETLTLSSGVGDVRVLPSTDVEVVTLALVEEGETALPEPGETARARVTQHGDAAAPVLDIRQSEGYGPVPWLDEHHDVLVLVPQGHQLALDVTTDVGEIRADGEFTSLAARSAVGDVHLGPVTATESLAVRADVGTVEIELRDPAPAAVEVTASVGDVDLQMPPDAVSDVRVDAEVGESAIALPGTGRWEIEARTELGERRIDPGVTGAPGATTGTLTVTSELGDVLVTR</sequence>
<comment type="caution">
    <text evidence="3">The sequence shown here is derived from an EMBL/GenBank/DDBJ whole genome shotgun (WGS) entry which is preliminary data.</text>
</comment>
<evidence type="ECO:0000313" key="4">
    <source>
        <dbReference type="Proteomes" id="UP001519290"/>
    </source>
</evidence>